<reference evidence="2" key="1">
    <citation type="submission" date="2020-02" db="EMBL/GenBank/DDBJ databases">
        <authorList>
            <person name="Meier V. D."/>
        </authorList>
    </citation>
    <scope>NUCLEOTIDE SEQUENCE</scope>
    <source>
        <strain evidence="2">AVDCRST_MAG06</strain>
    </source>
</reference>
<feature type="compositionally biased region" description="Basic residues" evidence="1">
    <location>
        <begin position="51"/>
        <end position="79"/>
    </location>
</feature>
<accession>A0A6J4PRG8</accession>
<sequence length="115" mass="13053">ERRRDPAPRQPAPRAPAPRRCLRHDRRGARQALRGPRGRRGGARPPVHLPPAHRHRRPDARRRRRPVPGRGARRPRRPPGARAGGPQRHPRAVDLPDRGGLRRRLLVGVSRPRAA</sequence>
<evidence type="ECO:0000256" key="1">
    <source>
        <dbReference type="SAM" id="MobiDB-lite"/>
    </source>
</evidence>
<dbReference type="AlphaFoldDB" id="A0A6J4PRG8"/>
<feature type="compositionally biased region" description="Low complexity" evidence="1">
    <location>
        <begin position="106"/>
        <end position="115"/>
    </location>
</feature>
<gene>
    <name evidence="2" type="ORF">AVDCRST_MAG06-3295</name>
</gene>
<evidence type="ECO:0000313" key="2">
    <source>
        <dbReference type="EMBL" id="CAA9417468.1"/>
    </source>
</evidence>
<dbReference type="EMBL" id="CADCUP010000219">
    <property type="protein sequence ID" value="CAA9417468.1"/>
    <property type="molecule type" value="Genomic_DNA"/>
</dbReference>
<protein>
    <submittedName>
        <fullName evidence="2">Uncharacterized protein</fullName>
    </submittedName>
</protein>
<feature type="compositionally biased region" description="Basic and acidic residues" evidence="1">
    <location>
        <begin position="91"/>
        <end position="100"/>
    </location>
</feature>
<name>A0A6J4PRG8_9ACTN</name>
<feature type="compositionally biased region" description="Basic residues" evidence="1">
    <location>
        <begin position="20"/>
        <end position="29"/>
    </location>
</feature>
<feature type="region of interest" description="Disordered" evidence="1">
    <location>
        <begin position="1"/>
        <end position="115"/>
    </location>
</feature>
<proteinExistence type="predicted"/>
<feature type="non-terminal residue" evidence="2">
    <location>
        <position position="115"/>
    </location>
</feature>
<organism evidence="2">
    <name type="scientific">uncultured Nocardioides sp</name>
    <dbReference type="NCBI Taxonomy" id="198441"/>
    <lineage>
        <taxon>Bacteria</taxon>
        <taxon>Bacillati</taxon>
        <taxon>Actinomycetota</taxon>
        <taxon>Actinomycetes</taxon>
        <taxon>Propionibacteriales</taxon>
        <taxon>Nocardioidaceae</taxon>
        <taxon>Nocardioides</taxon>
        <taxon>environmental samples</taxon>
    </lineage>
</organism>
<feature type="non-terminal residue" evidence="2">
    <location>
        <position position="1"/>
    </location>
</feature>